<dbReference type="Proteomes" id="UP000325055">
    <property type="component" value="Unassembled WGS sequence"/>
</dbReference>
<evidence type="ECO:0000256" key="1">
    <source>
        <dbReference type="ARBA" id="ARBA00022649"/>
    </source>
</evidence>
<keyword evidence="1" id="KW-1277">Toxin-antitoxin system</keyword>
<gene>
    <name evidence="2" type="ORF">F2Y86_26930</name>
</gene>
<comment type="caution">
    <text evidence="2">The sequence shown here is derived from an EMBL/GenBank/DDBJ whole genome shotgun (WGS) entry which is preliminary data.</text>
</comment>
<dbReference type="Gene3D" id="3.30.2310.20">
    <property type="entry name" value="RelE-like"/>
    <property type="match status" value="1"/>
</dbReference>
<proteinExistence type="predicted"/>
<evidence type="ECO:0000313" key="3">
    <source>
        <dbReference type="Proteomes" id="UP000325055"/>
    </source>
</evidence>
<protein>
    <submittedName>
        <fullName evidence="2">Type II toxin-antitoxin system RelE/ParE family toxin</fullName>
    </submittedName>
</protein>
<dbReference type="InterPro" id="IPR007712">
    <property type="entry name" value="RelE/ParE_toxin"/>
</dbReference>
<sequence>MTKIIWHPLAMEDLRMTITYCQQEFGKSIARKVRDKLKHDASLLASHPKLGHPEDDLNSENEPLIYRSLLSGMTKIVYTMHDDYIFIHLLWNTRQNPASLMKELLQRV</sequence>
<reference evidence="2 3" key="1">
    <citation type="journal article" date="2019" name="Nat. Med.">
        <title>A library of human gut bacterial isolates paired with longitudinal multiomics data enables mechanistic microbiome research.</title>
        <authorList>
            <person name="Poyet M."/>
            <person name="Groussin M."/>
            <person name="Gibbons S.M."/>
            <person name="Avila-Pacheco J."/>
            <person name="Jiang X."/>
            <person name="Kearney S.M."/>
            <person name="Perrotta A.R."/>
            <person name="Berdy B."/>
            <person name="Zhao S."/>
            <person name="Lieberman T.D."/>
            <person name="Swanson P.K."/>
            <person name="Smith M."/>
            <person name="Roesemann S."/>
            <person name="Alexander J.E."/>
            <person name="Rich S.A."/>
            <person name="Livny J."/>
            <person name="Vlamakis H."/>
            <person name="Clish C."/>
            <person name="Bullock K."/>
            <person name="Deik A."/>
            <person name="Scott J."/>
            <person name="Pierce K.A."/>
            <person name="Xavier R.J."/>
            <person name="Alm E.J."/>
        </authorList>
    </citation>
    <scope>NUCLEOTIDE SEQUENCE [LARGE SCALE GENOMIC DNA]</scope>
    <source>
        <strain evidence="2 3">BIOML-A7</strain>
    </source>
</reference>
<accession>A0A5M6A0U7</accession>
<dbReference type="EMBL" id="VVYW01000044">
    <property type="protein sequence ID" value="KAA5401966.1"/>
    <property type="molecule type" value="Genomic_DNA"/>
</dbReference>
<dbReference type="RefSeq" id="WP_007213558.1">
    <property type="nucleotide sequence ID" value="NZ_JAFEKG010000001.1"/>
</dbReference>
<name>A0A5M6A0U7_9BACE</name>
<evidence type="ECO:0000313" key="2">
    <source>
        <dbReference type="EMBL" id="KAA5401966.1"/>
    </source>
</evidence>
<dbReference type="InterPro" id="IPR035093">
    <property type="entry name" value="RelE/ParE_toxin_dom_sf"/>
</dbReference>
<organism evidence="2 3">
    <name type="scientific">Bacteroides cellulosilyticus</name>
    <dbReference type="NCBI Taxonomy" id="246787"/>
    <lineage>
        <taxon>Bacteria</taxon>
        <taxon>Pseudomonadati</taxon>
        <taxon>Bacteroidota</taxon>
        <taxon>Bacteroidia</taxon>
        <taxon>Bacteroidales</taxon>
        <taxon>Bacteroidaceae</taxon>
        <taxon>Bacteroides</taxon>
    </lineage>
</organism>
<dbReference type="AlphaFoldDB" id="A0A5M6A0U7"/>
<dbReference type="Pfam" id="PF05016">
    <property type="entry name" value="ParE_toxin"/>
    <property type="match status" value="1"/>
</dbReference>